<dbReference type="SMART" id="SM00342">
    <property type="entry name" value="HTH_ARAC"/>
    <property type="match status" value="1"/>
</dbReference>
<dbReference type="SUPFAM" id="SSF53822">
    <property type="entry name" value="Periplasmic binding protein-like I"/>
    <property type="match status" value="1"/>
</dbReference>
<protein>
    <submittedName>
        <fullName evidence="5">Xylose operon regulatory protein</fullName>
    </submittedName>
</protein>
<accession>A0A1W6LKW7</accession>
<dbReference type="STRING" id="1941349.STSP1_00803"/>
<dbReference type="PANTHER" id="PTHR30146:SF24">
    <property type="entry name" value="XYLOSE OPERON REGULATORY PROTEIN"/>
    <property type="match status" value="1"/>
</dbReference>
<dbReference type="InterPro" id="IPR018060">
    <property type="entry name" value="HTH_AraC"/>
</dbReference>
<feature type="domain" description="HTH araC/xylS-type" evidence="4">
    <location>
        <begin position="279"/>
        <end position="378"/>
    </location>
</feature>
<keyword evidence="3" id="KW-0804">Transcription</keyword>
<gene>
    <name evidence="5" type="primary">xylR_5</name>
    <name evidence="5" type="ORF">STSP1_00803</name>
</gene>
<evidence type="ECO:0000256" key="2">
    <source>
        <dbReference type="ARBA" id="ARBA00023125"/>
    </source>
</evidence>
<dbReference type="Proteomes" id="UP000193334">
    <property type="component" value="Chromosome"/>
</dbReference>
<dbReference type="RefSeq" id="WP_085755116.1">
    <property type="nucleotide sequence ID" value="NZ_CP021023.1"/>
</dbReference>
<dbReference type="GO" id="GO:0003700">
    <property type="term" value="F:DNA-binding transcription factor activity"/>
    <property type="evidence" value="ECO:0007669"/>
    <property type="project" value="InterPro"/>
</dbReference>
<dbReference type="AlphaFoldDB" id="A0A1W6LKW7"/>
<dbReference type="Pfam" id="PF13377">
    <property type="entry name" value="Peripla_BP_3"/>
    <property type="match status" value="1"/>
</dbReference>
<sequence>MPASKKVILFIDTSHAYARGLLEGIANYSGLFGPWMFYTSLGQKGQTHRKLKQWNADGIIIRETHDQEILEKLLSLQLPTIIAPHSQRQISGLPNIIGDGLGAGKIAAEYLLDRGFRKFAFCGMSNSYWSDDRFKGFEHVIKQSGLDVQNFTLKNEFTEKSEKKITEWLLSLPKPNGMLACNDEKAHYIVELCNNAGINVPDEIAVLGIDNDQLVCSLTKPALSSVAINQKKAGFEAAKLLDRLMSGEYPEKQTIIASAVRVITRGSTDVIAVDDADVSKAVKYIRENAQNPIQVTDVLENASFIGRRALEKKFRKHLNRTIYEEIKKVRIKYISDMLLDSNFSVYQIAIKFGYSSPAHIARYFRQATGVNPEDFRKSNSELKAKP</sequence>
<dbReference type="KEGG" id="pbp:STSP1_00803"/>
<keyword evidence="1" id="KW-0805">Transcription regulation</keyword>
<evidence type="ECO:0000313" key="6">
    <source>
        <dbReference type="Proteomes" id="UP000193334"/>
    </source>
</evidence>
<dbReference type="PROSITE" id="PS01124">
    <property type="entry name" value="HTH_ARAC_FAMILY_2"/>
    <property type="match status" value="1"/>
</dbReference>
<evidence type="ECO:0000256" key="3">
    <source>
        <dbReference type="ARBA" id="ARBA00023163"/>
    </source>
</evidence>
<dbReference type="Gene3D" id="1.10.10.60">
    <property type="entry name" value="Homeodomain-like"/>
    <property type="match status" value="1"/>
</dbReference>
<evidence type="ECO:0000313" key="5">
    <source>
        <dbReference type="EMBL" id="ARN56421.1"/>
    </source>
</evidence>
<evidence type="ECO:0000259" key="4">
    <source>
        <dbReference type="PROSITE" id="PS01124"/>
    </source>
</evidence>
<reference evidence="6" key="1">
    <citation type="submission" date="2017-04" db="EMBL/GenBank/DDBJ databases">
        <title>Comparative genomics and description of representatives of a novel lineage of planctomycetes thriving in anoxic sediments.</title>
        <authorList>
            <person name="Spring S."/>
            <person name="Bunk B."/>
            <person name="Sproer C."/>
        </authorList>
    </citation>
    <scope>NUCLEOTIDE SEQUENCE [LARGE SCALE GENOMIC DNA]</scope>
    <source>
        <strain evidence="6">ST-PulAB-D4</strain>
    </source>
</reference>
<dbReference type="Pfam" id="PF12833">
    <property type="entry name" value="HTH_18"/>
    <property type="match status" value="1"/>
</dbReference>
<dbReference type="InterPro" id="IPR046335">
    <property type="entry name" value="LacI/GalR-like_sensor"/>
</dbReference>
<dbReference type="SUPFAM" id="SSF46689">
    <property type="entry name" value="Homeodomain-like"/>
    <property type="match status" value="1"/>
</dbReference>
<dbReference type="Gene3D" id="3.40.50.2300">
    <property type="match status" value="2"/>
</dbReference>
<dbReference type="InterPro" id="IPR028082">
    <property type="entry name" value="Peripla_BP_I"/>
</dbReference>
<keyword evidence="6" id="KW-1185">Reference proteome</keyword>
<proteinExistence type="predicted"/>
<organism evidence="5 6">
    <name type="scientific">Sedimentisphaera salicampi</name>
    <dbReference type="NCBI Taxonomy" id="1941349"/>
    <lineage>
        <taxon>Bacteria</taxon>
        <taxon>Pseudomonadati</taxon>
        <taxon>Planctomycetota</taxon>
        <taxon>Phycisphaerae</taxon>
        <taxon>Sedimentisphaerales</taxon>
        <taxon>Sedimentisphaeraceae</taxon>
        <taxon>Sedimentisphaera</taxon>
    </lineage>
</organism>
<keyword evidence="2" id="KW-0238">DNA-binding</keyword>
<dbReference type="EMBL" id="CP021023">
    <property type="protein sequence ID" value="ARN56421.1"/>
    <property type="molecule type" value="Genomic_DNA"/>
</dbReference>
<name>A0A1W6LKW7_9BACT</name>
<dbReference type="PANTHER" id="PTHR30146">
    <property type="entry name" value="LACI-RELATED TRANSCRIPTIONAL REPRESSOR"/>
    <property type="match status" value="1"/>
</dbReference>
<evidence type="ECO:0000256" key="1">
    <source>
        <dbReference type="ARBA" id="ARBA00023015"/>
    </source>
</evidence>
<dbReference type="GO" id="GO:0000976">
    <property type="term" value="F:transcription cis-regulatory region binding"/>
    <property type="evidence" value="ECO:0007669"/>
    <property type="project" value="TreeGrafter"/>
</dbReference>
<dbReference type="InterPro" id="IPR009057">
    <property type="entry name" value="Homeodomain-like_sf"/>
</dbReference>
<dbReference type="CDD" id="cd01543">
    <property type="entry name" value="PBP1_XylR"/>
    <property type="match status" value="1"/>
</dbReference>